<keyword evidence="6" id="KW-0326">Glycosidase</keyword>
<feature type="domain" description="Glycosyl hydrolase family 81 C-terminal" evidence="11">
    <location>
        <begin position="466"/>
        <end position="818"/>
    </location>
</feature>
<feature type="chain" id="PRO_5041981763" description="glucan endo-1,3-beta-D-glucosidase" evidence="9">
    <location>
        <begin position="19"/>
        <end position="829"/>
    </location>
</feature>
<dbReference type="Gene3D" id="1.10.287.1170">
    <property type="entry name" value="glycoside hydrolase family 81 endo-[beta] glucanase"/>
    <property type="match status" value="1"/>
</dbReference>
<dbReference type="InterPro" id="IPR005200">
    <property type="entry name" value="Endo-beta-glucanase"/>
</dbReference>
<dbReference type="Proteomes" id="UP001217417">
    <property type="component" value="Unassembled WGS sequence"/>
</dbReference>
<evidence type="ECO:0000256" key="1">
    <source>
        <dbReference type="ARBA" id="ARBA00000382"/>
    </source>
</evidence>
<dbReference type="GeneID" id="80881768"/>
<evidence type="ECO:0000256" key="6">
    <source>
        <dbReference type="ARBA" id="ARBA00023295"/>
    </source>
</evidence>
<dbReference type="RefSeq" id="XP_056046056.1">
    <property type="nucleotide sequence ID" value="XM_056186602.1"/>
</dbReference>
<dbReference type="Pfam" id="PF17652">
    <property type="entry name" value="Glyco_hydro81C"/>
    <property type="match status" value="1"/>
</dbReference>
<sequence length="829" mass="90565">MLSVLLSLTLLLLPFGCAAPVSSSTAKVVTAVVSSETVQYVVSPSTPAPASLGTIVTSLEKGRTSAQPFTTASTTAMDSAASTLPTSIYATDSASPGPREYDMLDSYDAAVTVDMFKPIATTAPDNRFPIMVSHPLQPLGMSSSVISKSTIPTNNFYSNLFLGSRSQPANVYPYSVWWNRGNNGNYGLAISHTTSRQRNYGPDANANPVEYYINPVGIGSISFSAAEFDSGMTMSLSNTAELSVNVTMAPSPSRYGNGRYLYIPLVQGAGFVTGIYFNIQPKFNSLVGFQSLTEKSSPRLGIKKYVAKLYDGTLWAIYASVPSGQTFSLSLKSSSTIIASKTVSNVVVQIAKIVDGSEAAYDYHAGKYSYYARVHGTAVGSKGTVTINHWTQRGNNAGRVLLWALPHHVASFTSDVARMSLGFSIDSQTKGKMYAYSTNQLIMQETLPTSIQFAPWTSIPGNKAGYTAQAMKFITSAAVSEVAQDFEAQTNLDSMYYSGKALDKFAMICYVSHSILKNTAITKYCLDKLKSSFAVFARNKQKYPLYYDRTYKGIVSSAAVTTGDSLADFGNTYYNDHHFHYGYHIHAAAVIGYIDSDLGGSWVEENKEYVNTLVRDVANPSDSDKYFPFSRSFSWFHGHSWAKGLFESADGKDEESSSEDYHHAYAIKLWGQVVGDKSMEARGAMMLAIMRRAMNAYMLMNSTNRIQPSNFIANKVTGILFENKVDHTTYFGRDIQYIQGIHMLPITPVSSYIRSPTFVREEWTSLLGSVAPTLTDGWKGILYANLALFDPKSSYKFFSSPEFRSGFLDSGASLTWYLAYAAGVGGTNT</sequence>
<evidence type="ECO:0000259" key="10">
    <source>
        <dbReference type="Pfam" id="PF03639"/>
    </source>
</evidence>
<dbReference type="GO" id="GO:0009986">
    <property type="term" value="C:cell surface"/>
    <property type="evidence" value="ECO:0007669"/>
    <property type="project" value="TreeGrafter"/>
</dbReference>
<feature type="domain" description="Glycosyl hydrolase family 81 N-terminal" evidence="10">
    <location>
        <begin position="134"/>
        <end position="458"/>
    </location>
</feature>
<dbReference type="GO" id="GO:0042973">
    <property type="term" value="F:glucan endo-1,3-beta-D-glucosidase activity"/>
    <property type="evidence" value="ECO:0007669"/>
    <property type="project" value="UniProtKB-EC"/>
</dbReference>
<name>A0AAD7QXA3_9ASCO</name>
<dbReference type="PANTHER" id="PTHR31983:SF0">
    <property type="entry name" value="GLUCAN ENDO-1,3-BETA-D-GLUCOSIDASE 2"/>
    <property type="match status" value="1"/>
</dbReference>
<comment type="similarity">
    <text evidence="2">Belongs to the glycosyl hydrolase 81 family.</text>
</comment>
<accession>A0AAD7QXA3</accession>
<evidence type="ECO:0000256" key="2">
    <source>
        <dbReference type="ARBA" id="ARBA00010730"/>
    </source>
</evidence>
<dbReference type="PANTHER" id="PTHR31983">
    <property type="entry name" value="ENDO-1,3(4)-BETA-GLUCANASE 1"/>
    <property type="match status" value="1"/>
</dbReference>
<dbReference type="EC" id="3.2.1.39" evidence="3"/>
<feature type="signal peptide" evidence="9">
    <location>
        <begin position="1"/>
        <end position="18"/>
    </location>
</feature>
<keyword evidence="13" id="KW-1185">Reference proteome</keyword>
<evidence type="ECO:0000256" key="4">
    <source>
        <dbReference type="ARBA" id="ARBA00022801"/>
    </source>
</evidence>
<gene>
    <name evidence="12" type="ORF">POJ06DRAFT_245111</name>
</gene>
<protein>
    <recommendedName>
        <fullName evidence="3">glucan endo-1,3-beta-D-glucosidase</fullName>
        <ecNumber evidence="3">3.2.1.39</ecNumber>
    </recommendedName>
</protein>
<evidence type="ECO:0000313" key="12">
    <source>
        <dbReference type="EMBL" id="KAJ8102606.1"/>
    </source>
</evidence>
<dbReference type="GO" id="GO:0071555">
    <property type="term" value="P:cell wall organization"/>
    <property type="evidence" value="ECO:0007669"/>
    <property type="project" value="UniProtKB-KW"/>
</dbReference>
<dbReference type="EMBL" id="JARPMG010000002">
    <property type="protein sequence ID" value="KAJ8102606.1"/>
    <property type="molecule type" value="Genomic_DNA"/>
</dbReference>
<evidence type="ECO:0000256" key="5">
    <source>
        <dbReference type="ARBA" id="ARBA00023277"/>
    </source>
</evidence>
<keyword evidence="7" id="KW-0961">Cell wall biogenesis/degradation</keyword>
<evidence type="ECO:0000256" key="7">
    <source>
        <dbReference type="ARBA" id="ARBA00023316"/>
    </source>
</evidence>
<proteinExistence type="inferred from homology"/>
<comment type="catalytic activity">
    <reaction evidence="1">
        <text>Hydrolysis of (1-&gt;3)-beta-D-glucosidic linkages in (1-&gt;3)-beta-D-glucans.</text>
        <dbReference type="EC" id="3.2.1.39"/>
    </reaction>
</comment>
<dbReference type="Gene3D" id="2.70.98.30">
    <property type="entry name" value="Golgi alpha-mannosidase II, domain 4"/>
    <property type="match status" value="1"/>
</dbReference>
<dbReference type="FunFam" id="2.70.98.30:FF:000006">
    <property type="entry name" value="Endo-1,3-beta-glucanase Engl1"/>
    <property type="match status" value="1"/>
</dbReference>
<comment type="caution">
    <text evidence="12">The sequence shown here is derived from an EMBL/GenBank/DDBJ whole genome shotgun (WGS) entry which is preliminary data.</text>
</comment>
<dbReference type="GO" id="GO:0052861">
    <property type="term" value="F:endo-1,3(4)-beta-glucanase activity"/>
    <property type="evidence" value="ECO:0007669"/>
    <property type="project" value="InterPro"/>
</dbReference>
<dbReference type="AlphaFoldDB" id="A0AAD7QXA3"/>
<organism evidence="12 13">
    <name type="scientific">Lipomyces tetrasporus</name>
    <dbReference type="NCBI Taxonomy" id="54092"/>
    <lineage>
        <taxon>Eukaryota</taxon>
        <taxon>Fungi</taxon>
        <taxon>Dikarya</taxon>
        <taxon>Ascomycota</taxon>
        <taxon>Saccharomycotina</taxon>
        <taxon>Lipomycetes</taxon>
        <taxon>Lipomycetales</taxon>
        <taxon>Lipomycetaceae</taxon>
        <taxon>Lipomyces</taxon>
    </lineage>
</organism>
<dbReference type="FunFam" id="1.10.287.1170:FF:000001">
    <property type="entry name" value="Endo-1,3-beta-glucanase Engl1"/>
    <property type="match status" value="1"/>
</dbReference>
<dbReference type="InterPro" id="IPR040720">
    <property type="entry name" value="GH81_C"/>
</dbReference>
<dbReference type="GO" id="GO:0000272">
    <property type="term" value="P:polysaccharide catabolic process"/>
    <property type="evidence" value="ECO:0007669"/>
    <property type="project" value="UniProtKB-KW"/>
</dbReference>
<keyword evidence="4" id="KW-0378">Hydrolase</keyword>
<evidence type="ECO:0000313" key="13">
    <source>
        <dbReference type="Proteomes" id="UP001217417"/>
    </source>
</evidence>
<dbReference type="Gene3D" id="1.20.5.420">
    <property type="entry name" value="Immunoglobulin FC, subunit C"/>
    <property type="match status" value="1"/>
</dbReference>
<keyword evidence="9" id="KW-0732">Signal</keyword>
<dbReference type="InterPro" id="IPR040451">
    <property type="entry name" value="GH81_N"/>
</dbReference>
<evidence type="ECO:0000259" key="11">
    <source>
        <dbReference type="Pfam" id="PF17652"/>
    </source>
</evidence>
<dbReference type="Pfam" id="PF03639">
    <property type="entry name" value="Glyco_hydro_81"/>
    <property type="match status" value="1"/>
</dbReference>
<dbReference type="PROSITE" id="PS52008">
    <property type="entry name" value="GH81"/>
    <property type="match status" value="1"/>
</dbReference>
<reference evidence="12" key="1">
    <citation type="submission" date="2023-03" db="EMBL/GenBank/DDBJ databases">
        <title>Near-Complete genome sequence of Lipomyces tetrasporous NRRL Y-64009, an oleaginous yeast capable of growing on lignocellulosic hydrolysates.</title>
        <authorList>
            <consortium name="Lawrence Berkeley National Laboratory"/>
            <person name="Jagtap S.S."/>
            <person name="Liu J.-J."/>
            <person name="Walukiewicz H.E."/>
            <person name="Pangilinan J."/>
            <person name="Lipzen A."/>
            <person name="Ahrendt S."/>
            <person name="Koriabine M."/>
            <person name="Cobaugh K."/>
            <person name="Salamov A."/>
            <person name="Yoshinaga Y."/>
            <person name="Ng V."/>
            <person name="Daum C."/>
            <person name="Grigoriev I.V."/>
            <person name="Slininger P.J."/>
            <person name="Dien B.S."/>
            <person name="Jin Y.-S."/>
            <person name="Rao C.V."/>
        </authorList>
    </citation>
    <scope>NUCLEOTIDE SEQUENCE</scope>
    <source>
        <strain evidence="12">NRRL Y-64009</strain>
    </source>
</reference>
<keyword evidence="8" id="KW-0624">Polysaccharide degradation</keyword>
<evidence type="ECO:0000256" key="8">
    <source>
        <dbReference type="ARBA" id="ARBA00023326"/>
    </source>
</evidence>
<evidence type="ECO:0000256" key="9">
    <source>
        <dbReference type="SAM" id="SignalP"/>
    </source>
</evidence>
<evidence type="ECO:0000256" key="3">
    <source>
        <dbReference type="ARBA" id="ARBA00012780"/>
    </source>
</evidence>
<keyword evidence="5" id="KW-0119">Carbohydrate metabolism</keyword>